<keyword evidence="4 14" id="KW-0732">Signal</keyword>
<evidence type="ECO:0000256" key="3">
    <source>
        <dbReference type="ARBA" id="ARBA00022692"/>
    </source>
</evidence>
<sequence length="493" mass="52675">MARKLGGRIPVLFTVFSLVVVLCEGLFPTTMTLERAFPVSGDVELSQLIARDRARHGRMLQSTNSAGVVNFPVDGNSFPVGIYYTKVQLGSPPQEFYVLIDTGSDVLWVSCSSCSGCPLTSGLKIPLNSFNPMSSSSASKISCSDEMCTQAQGTQYSNMTCSAQGNLCSYSFQYGDGSTASGYYVSDTFYFDKVPRESQTANSSVVFGCSMAVGGRLTETDKAVDGIFGFGPQSLSVISQLASQGITPKVFSHCLKGDNAGGGILVLGEIVEPNMIYSPLVPSQPHYNVNLESISVNGQALNIDPSVFATSSNGGTIIDSGTTIAYLAEKAYEVVIPAIDAAISVSVQRVPTDNFLCYLVTSSVDNNFPQVTFNFEGDASMVLGPRDYLLKGGSTGGNDLWCIGFMGVKGGLTILGDLVLKDKIIVYDLARQRIGWTSYDCSRSVNVSTTSNSGKPETVIVGHSPRILPEKSILWIATTSILYTLMVSSYMFL</sequence>
<dbReference type="FunFam" id="2.40.70.10:FF:000018">
    <property type="entry name" value="Aspartic proteinase-like protein 2"/>
    <property type="match status" value="1"/>
</dbReference>
<dbReference type="InterPro" id="IPR001461">
    <property type="entry name" value="Aspartic_peptidase_A1"/>
</dbReference>
<feature type="domain" description="Peptidase A1" evidence="15">
    <location>
        <begin position="83"/>
        <end position="437"/>
    </location>
</feature>
<evidence type="ECO:0000313" key="18">
    <source>
        <dbReference type="Proteomes" id="UP000515151"/>
    </source>
</evidence>
<evidence type="ECO:0000256" key="14">
    <source>
        <dbReference type="SAM" id="SignalP"/>
    </source>
</evidence>
<evidence type="ECO:0000313" key="17">
    <source>
        <dbReference type="Proteomes" id="UP000197138"/>
    </source>
</evidence>
<feature type="active site" evidence="11">
    <location>
        <position position="319"/>
    </location>
</feature>
<reference evidence="17" key="1">
    <citation type="journal article" date="2017" name="Plant J.">
        <title>The pomegranate (Punica granatum L.) genome and the genomics of punicalagin biosynthesis.</title>
        <authorList>
            <person name="Qin G."/>
            <person name="Xu C."/>
            <person name="Ming R."/>
            <person name="Tang H."/>
            <person name="Guyot R."/>
            <person name="Kramer E.M."/>
            <person name="Hu Y."/>
            <person name="Yi X."/>
            <person name="Qi Y."/>
            <person name="Xu X."/>
            <person name="Gao Z."/>
            <person name="Pan H."/>
            <person name="Jian J."/>
            <person name="Tian Y."/>
            <person name="Yue Z."/>
            <person name="Xu Y."/>
        </authorList>
    </citation>
    <scope>NUCLEOTIDE SEQUENCE [LARGE SCALE GENOMIC DNA]</scope>
    <source>
        <strain evidence="17">cv. Dabenzi</strain>
    </source>
</reference>
<dbReference type="InterPro" id="IPR021109">
    <property type="entry name" value="Peptidase_aspartic_dom_sf"/>
</dbReference>
<keyword evidence="9" id="KW-0325">Glycoprotein</keyword>
<evidence type="ECO:0000256" key="7">
    <source>
        <dbReference type="ARBA" id="ARBA00022989"/>
    </source>
</evidence>
<reference evidence="18" key="3">
    <citation type="journal article" date="2020" name="Plant Biotechnol. J.">
        <title>The pomegranate (Punica granatum L.) draft genome dissects genetic divergence between soft- and hard-seeded cultivars.</title>
        <authorList>
            <person name="Luo X."/>
            <person name="Li H."/>
            <person name="Wu Z."/>
            <person name="Yao W."/>
            <person name="Zhao P."/>
            <person name="Cao D."/>
            <person name="Yu H."/>
            <person name="Li K."/>
            <person name="Poudel K."/>
            <person name="Zhao D."/>
            <person name="Zhang F."/>
            <person name="Xia X."/>
            <person name="Chen L."/>
            <person name="Wang Q."/>
            <person name="Jing D."/>
            <person name="Cao S."/>
        </authorList>
    </citation>
    <scope>NUCLEOTIDE SEQUENCE [LARGE SCALE GENOMIC DNA]</scope>
</reference>
<feature type="active site" evidence="11">
    <location>
        <position position="101"/>
    </location>
</feature>
<dbReference type="CDD" id="cd05476">
    <property type="entry name" value="pepsin_A_like_plant"/>
    <property type="match status" value="1"/>
</dbReference>
<organism evidence="16 17">
    <name type="scientific">Punica granatum</name>
    <name type="common">Pomegranate</name>
    <dbReference type="NCBI Taxonomy" id="22663"/>
    <lineage>
        <taxon>Eukaryota</taxon>
        <taxon>Viridiplantae</taxon>
        <taxon>Streptophyta</taxon>
        <taxon>Embryophyta</taxon>
        <taxon>Tracheophyta</taxon>
        <taxon>Spermatophyta</taxon>
        <taxon>Magnoliopsida</taxon>
        <taxon>eudicotyledons</taxon>
        <taxon>Gunneridae</taxon>
        <taxon>Pentapetalae</taxon>
        <taxon>rosids</taxon>
        <taxon>malvids</taxon>
        <taxon>Myrtales</taxon>
        <taxon>Lythraceae</taxon>
        <taxon>Punica</taxon>
    </lineage>
</organism>
<evidence type="ECO:0000256" key="10">
    <source>
        <dbReference type="ARBA" id="ARBA00046288"/>
    </source>
</evidence>
<evidence type="ECO:0000256" key="1">
    <source>
        <dbReference type="ARBA" id="ARBA00007447"/>
    </source>
</evidence>
<feature type="signal peptide" evidence="14">
    <location>
        <begin position="1"/>
        <end position="25"/>
    </location>
</feature>
<reference evidence="19" key="4">
    <citation type="submission" date="2025-04" db="UniProtKB">
        <authorList>
            <consortium name="RefSeq"/>
        </authorList>
    </citation>
    <scope>IDENTIFICATION</scope>
    <source>
        <tissue evidence="19">Leaf</tissue>
    </source>
</reference>
<dbReference type="PROSITE" id="PS00141">
    <property type="entry name" value="ASP_PROTEASE"/>
    <property type="match status" value="1"/>
</dbReference>
<evidence type="ECO:0000256" key="4">
    <source>
        <dbReference type="ARBA" id="ARBA00022729"/>
    </source>
</evidence>
<evidence type="ECO:0000256" key="6">
    <source>
        <dbReference type="ARBA" id="ARBA00022801"/>
    </source>
</evidence>
<dbReference type="PROSITE" id="PS51767">
    <property type="entry name" value="PEPTIDASE_A1"/>
    <property type="match status" value="1"/>
</dbReference>
<evidence type="ECO:0000256" key="5">
    <source>
        <dbReference type="ARBA" id="ARBA00022750"/>
    </source>
</evidence>
<dbReference type="InterPro" id="IPR001969">
    <property type="entry name" value="Aspartic_peptidase_AS"/>
</dbReference>
<dbReference type="GeneID" id="116211690"/>
<proteinExistence type="inferred from homology"/>
<protein>
    <submittedName>
        <fullName evidence="19">Aspartic proteinase-like protein 2</fullName>
    </submittedName>
</protein>
<keyword evidence="7 13" id="KW-1133">Transmembrane helix</keyword>
<evidence type="ECO:0000256" key="2">
    <source>
        <dbReference type="ARBA" id="ARBA00022670"/>
    </source>
</evidence>
<keyword evidence="2 12" id="KW-0645">Protease</keyword>
<dbReference type="GO" id="GO:0006508">
    <property type="term" value="P:proteolysis"/>
    <property type="evidence" value="ECO:0007669"/>
    <property type="project" value="UniProtKB-KW"/>
</dbReference>
<dbReference type="EMBL" id="MTKT01004939">
    <property type="protein sequence ID" value="OWM68952.1"/>
    <property type="molecule type" value="Genomic_DNA"/>
</dbReference>
<dbReference type="GO" id="GO:0012505">
    <property type="term" value="C:endomembrane system"/>
    <property type="evidence" value="ECO:0007669"/>
    <property type="project" value="UniProtKB-SubCell"/>
</dbReference>
<dbReference type="OrthoDB" id="2747330at2759"/>
<dbReference type="Pfam" id="PF14543">
    <property type="entry name" value="TAXi_N"/>
    <property type="match status" value="1"/>
</dbReference>
<evidence type="ECO:0000256" key="12">
    <source>
        <dbReference type="RuleBase" id="RU000454"/>
    </source>
</evidence>
<feature type="transmembrane region" description="Helical" evidence="13">
    <location>
        <begin position="473"/>
        <end position="492"/>
    </location>
</feature>
<dbReference type="PANTHER" id="PTHR13683">
    <property type="entry name" value="ASPARTYL PROTEASES"/>
    <property type="match status" value="1"/>
</dbReference>
<dbReference type="AlphaFoldDB" id="A0A218WA54"/>
<dbReference type="PRINTS" id="PR00792">
    <property type="entry name" value="PEPSIN"/>
</dbReference>
<name>A0A218WA54_PUNGR</name>
<reference evidence="16" key="2">
    <citation type="submission" date="2017-06" db="EMBL/GenBank/DDBJ databases">
        <title>The pomegranate genome and the genomics of punicalagin biosynthesis.</title>
        <authorList>
            <person name="Xu C."/>
        </authorList>
    </citation>
    <scope>NUCLEOTIDE SEQUENCE [LARGE SCALE GENOMIC DNA]</scope>
    <source>
        <tissue evidence="16">Fresh leaf</tissue>
    </source>
</reference>
<dbReference type="Pfam" id="PF14541">
    <property type="entry name" value="TAXi_C"/>
    <property type="match status" value="1"/>
</dbReference>
<dbReference type="InterPro" id="IPR032799">
    <property type="entry name" value="TAXi_C"/>
</dbReference>
<keyword evidence="6 12" id="KW-0378">Hydrolase</keyword>
<evidence type="ECO:0000256" key="8">
    <source>
        <dbReference type="ARBA" id="ARBA00023136"/>
    </source>
</evidence>
<dbReference type="InterPro" id="IPR034161">
    <property type="entry name" value="Pepsin-like_plant"/>
</dbReference>
<evidence type="ECO:0000313" key="19">
    <source>
        <dbReference type="RefSeq" id="XP_031402027.1"/>
    </source>
</evidence>
<dbReference type="InterPro" id="IPR032861">
    <property type="entry name" value="TAXi_N"/>
</dbReference>
<gene>
    <name evidence="19" type="primary">LOC116211690</name>
    <name evidence="16" type="ORF">CDL15_Pgr025139</name>
</gene>
<evidence type="ECO:0000256" key="9">
    <source>
        <dbReference type="ARBA" id="ARBA00023180"/>
    </source>
</evidence>
<keyword evidence="8 13" id="KW-0472">Membrane</keyword>
<dbReference type="RefSeq" id="XP_031402027.1">
    <property type="nucleotide sequence ID" value="XM_031546167.1"/>
</dbReference>
<keyword evidence="3 13" id="KW-0812">Transmembrane</keyword>
<comment type="subcellular location">
    <subcellularLocation>
        <location evidence="10">Endomembrane system</location>
        <topology evidence="10">Single-pass type I membrane protein</topology>
    </subcellularLocation>
</comment>
<evidence type="ECO:0000256" key="11">
    <source>
        <dbReference type="PIRSR" id="PIRSR601461-1"/>
    </source>
</evidence>
<dbReference type="SUPFAM" id="SSF50630">
    <property type="entry name" value="Acid proteases"/>
    <property type="match status" value="1"/>
</dbReference>
<dbReference type="Proteomes" id="UP000515151">
    <property type="component" value="Chromosome 6"/>
</dbReference>
<evidence type="ECO:0000259" key="15">
    <source>
        <dbReference type="PROSITE" id="PS51767"/>
    </source>
</evidence>
<dbReference type="GO" id="GO:0004190">
    <property type="term" value="F:aspartic-type endopeptidase activity"/>
    <property type="evidence" value="ECO:0007669"/>
    <property type="project" value="UniProtKB-KW"/>
</dbReference>
<evidence type="ECO:0000313" key="16">
    <source>
        <dbReference type="EMBL" id="OWM68952.1"/>
    </source>
</evidence>
<dbReference type="InterPro" id="IPR033121">
    <property type="entry name" value="PEPTIDASE_A1"/>
</dbReference>
<evidence type="ECO:0000256" key="13">
    <source>
        <dbReference type="SAM" id="Phobius"/>
    </source>
</evidence>
<feature type="chain" id="PRO_5044568926" evidence="14">
    <location>
        <begin position="26"/>
        <end position="493"/>
    </location>
</feature>
<dbReference type="PANTHER" id="PTHR13683:SF375">
    <property type="entry name" value="PEPTIDASE A1 DOMAIN-CONTAINING PROTEIN"/>
    <property type="match status" value="1"/>
</dbReference>
<dbReference type="Proteomes" id="UP000197138">
    <property type="component" value="Unassembled WGS sequence"/>
</dbReference>
<comment type="similarity">
    <text evidence="1 12">Belongs to the peptidase A1 family.</text>
</comment>
<keyword evidence="18" id="KW-1185">Reference proteome</keyword>
<dbReference type="Gene3D" id="2.40.70.10">
    <property type="entry name" value="Acid Proteases"/>
    <property type="match status" value="2"/>
</dbReference>
<accession>A0A218WA54</accession>
<keyword evidence="5 12" id="KW-0064">Aspartyl protease</keyword>